<evidence type="ECO:0000313" key="1">
    <source>
        <dbReference type="EMBL" id="MQL53677.1"/>
    </source>
</evidence>
<reference evidence="1 2" key="1">
    <citation type="submission" date="2019-10" db="EMBL/GenBank/DDBJ databases">
        <title>Comparative genomics of sulfur disproportionating microorganisms.</title>
        <authorList>
            <person name="Ward L.M."/>
            <person name="Bertran E."/>
            <person name="Johnston D."/>
        </authorList>
    </citation>
    <scope>NUCLEOTIDE SEQUENCE [LARGE SCALE GENOMIC DNA]</scope>
    <source>
        <strain evidence="1 2">DSM 14055</strain>
    </source>
</reference>
<dbReference type="AlphaFoldDB" id="A0A6N7IW25"/>
<organism evidence="1 2">
    <name type="scientific">Desulfofundulus thermobenzoicus</name>
    <dbReference type="NCBI Taxonomy" id="29376"/>
    <lineage>
        <taxon>Bacteria</taxon>
        <taxon>Bacillati</taxon>
        <taxon>Bacillota</taxon>
        <taxon>Clostridia</taxon>
        <taxon>Eubacteriales</taxon>
        <taxon>Peptococcaceae</taxon>
        <taxon>Desulfofundulus</taxon>
    </lineage>
</organism>
<dbReference type="Gene3D" id="3.30.70.1290">
    <property type="entry name" value="Transposase IS200-like"/>
    <property type="match status" value="1"/>
</dbReference>
<gene>
    <name evidence="1" type="ORF">GFC01_15700</name>
</gene>
<proteinExistence type="predicted"/>
<dbReference type="RefSeq" id="WP_152948136.1">
    <property type="nucleotide sequence ID" value="NZ_WHYR01000060.1"/>
</dbReference>
<accession>A0A6N7IW25</accession>
<keyword evidence="2" id="KW-1185">Reference proteome</keyword>
<dbReference type="PANTHER" id="PTHR34322:SF2">
    <property type="entry name" value="TRANSPOSASE IS200-LIKE DOMAIN-CONTAINING PROTEIN"/>
    <property type="match status" value="1"/>
</dbReference>
<dbReference type="EMBL" id="WHYR01000060">
    <property type="protein sequence ID" value="MQL53677.1"/>
    <property type="molecule type" value="Genomic_DNA"/>
</dbReference>
<name>A0A6N7IW25_9FIRM</name>
<sequence>MPRQMRKLSKSEVIESDDYLLAAIRYVHNNPVKAKIVTDPSAYKWSSYNDYLNRDDLGNEGIEKEMILGMFSADRAKAVELFIDYTNRSNEDVFIDHEDASEKGKTIFDEKSARVFIENFLKRNREVDLTILLKNKSLRDELISELRCKTSLSVRQIADLLGVNRGVVQRAQGRMTKE</sequence>
<dbReference type="InterPro" id="IPR036515">
    <property type="entry name" value="Transposase_17_sf"/>
</dbReference>
<protein>
    <recommendedName>
        <fullName evidence="3">Transposase</fullName>
    </recommendedName>
</protein>
<dbReference type="Proteomes" id="UP000441717">
    <property type="component" value="Unassembled WGS sequence"/>
</dbReference>
<dbReference type="GO" id="GO:0004803">
    <property type="term" value="F:transposase activity"/>
    <property type="evidence" value="ECO:0007669"/>
    <property type="project" value="InterPro"/>
</dbReference>
<dbReference type="OrthoDB" id="9788881at2"/>
<evidence type="ECO:0008006" key="3">
    <source>
        <dbReference type="Google" id="ProtNLM"/>
    </source>
</evidence>
<dbReference type="GO" id="GO:0006313">
    <property type="term" value="P:DNA transposition"/>
    <property type="evidence" value="ECO:0007669"/>
    <property type="project" value="InterPro"/>
</dbReference>
<comment type="caution">
    <text evidence="1">The sequence shown here is derived from an EMBL/GenBank/DDBJ whole genome shotgun (WGS) entry which is preliminary data.</text>
</comment>
<dbReference type="PANTHER" id="PTHR34322">
    <property type="entry name" value="TRANSPOSASE, Y1_TNP DOMAIN-CONTAINING"/>
    <property type="match status" value="1"/>
</dbReference>
<dbReference type="GO" id="GO:0003677">
    <property type="term" value="F:DNA binding"/>
    <property type="evidence" value="ECO:0007669"/>
    <property type="project" value="InterPro"/>
</dbReference>
<evidence type="ECO:0000313" key="2">
    <source>
        <dbReference type="Proteomes" id="UP000441717"/>
    </source>
</evidence>